<dbReference type="PROSITE" id="PS51746">
    <property type="entry name" value="PPM_2"/>
    <property type="match status" value="1"/>
</dbReference>
<accession>A0A6J5V598</accession>
<dbReference type="Gene3D" id="3.60.40.10">
    <property type="entry name" value="PPM-type phosphatase domain"/>
    <property type="match status" value="1"/>
</dbReference>
<comment type="cofactor">
    <cofactor evidence="1">
        <name>Mn(2+)</name>
        <dbReference type="ChEBI" id="CHEBI:29035"/>
    </cofactor>
</comment>
<evidence type="ECO:0000313" key="16">
    <source>
        <dbReference type="Proteomes" id="UP000507222"/>
    </source>
</evidence>
<keyword evidence="7" id="KW-0460">Magnesium</keyword>
<dbReference type="PANTHER" id="PTHR47992">
    <property type="entry name" value="PROTEIN PHOSPHATASE"/>
    <property type="match status" value="1"/>
</dbReference>
<evidence type="ECO:0000259" key="14">
    <source>
        <dbReference type="PROSITE" id="PS51746"/>
    </source>
</evidence>
<feature type="coiled-coil region" evidence="13">
    <location>
        <begin position="467"/>
        <end position="501"/>
    </location>
</feature>
<dbReference type="CDD" id="cd00143">
    <property type="entry name" value="PP2Cc"/>
    <property type="match status" value="1"/>
</dbReference>
<evidence type="ECO:0000256" key="5">
    <source>
        <dbReference type="ARBA" id="ARBA00022723"/>
    </source>
</evidence>
<evidence type="ECO:0000256" key="9">
    <source>
        <dbReference type="ARBA" id="ARBA00023211"/>
    </source>
</evidence>
<keyword evidence="5" id="KW-0479">Metal-binding</keyword>
<evidence type="ECO:0000256" key="6">
    <source>
        <dbReference type="ARBA" id="ARBA00022801"/>
    </source>
</evidence>
<evidence type="ECO:0000256" key="10">
    <source>
        <dbReference type="ARBA" id="ARBA00047761"/>
    </source>
</evidence>
<dbReference type="FunFam" id="3.60.40.10:FF:000020">
    <property type="entry name" value="Probable protein phosphatase 2C 42"/>
    <property type="match status" value="1"/>
</dbReference>
<evidence type="ECO:0000256" key="8">
    <source>
        <dbReference type="ARBA" id="ARBA00022912"/>
    </source>
</evidence>
<evidence type="ECO:0000256" key="13">
    <source>
        <dbReference type="SAM" id="Coils"/>
    </source>
</evidence>
<dbReference type="InterPro" id="IPR015655">
    <property type="entry name" value="PP2C"/>
</dbReference>
<feature type="domain" description="PPM-type phosphatase" evidence="14">
    <location>
        <begin position="36"/>
        <end position="336"/>
    </location>
</feature>
<comment type="catalytic activity">
    <reaction evidence="11">
        <text>O-phospho-L-threonyl-[protein] + H2O = L-threonyl-[protein] + phosphate</text>
        <dbReference type="Rhea" id="RHEA:47004"/>
        <dbReference type="Rhea" id="RHEA-COMP:11060"/>
        <dbReference type="Rhea" id="RHEA-COMP:11605"/>
        <dbReference type="ChEBI" id="CHEBI:15377"/>
        <dbReference type="ChEBI" id="CHEBI:30013"/>
        <dbReference type="ChEBI" id="CHEBI:43474"/>
        <dbReference type="ChEBI" id="CHEBI:61977"/>
        <dbReference type="EC" id="3.1.3.16"/>
    </reaction>
</comment>
<organism evidence="15 16">
    <name type="scientific">Prunus armeniaca</name>
    <name type="common">Apricot</name>
    <name type="synonym">Armeniaca vulgaris</name>
    <dbReference type="NCBI Taxonomy" id="36596"/>
    <lineage>
        <taxon>Eukaryota</taxon>
        <taxon>Viridiplantae</taxon>
        <taxon>Streptophyta</taxon>
        <taxon>Embryophyta</taxon>
        <taxon>Tracheophyta</taxon>
        <taxon>Spermatophyta</taxon>
        <taxon>Magnoliopsida</taxon>
        <taxon>eudicotyledons</taxon>
        <taxon>Gunneridae</taxon>
        <taxon>Pentapetalae</taxon>
        <taxon>rosids</taxon>
        <taxon>fabids</taxon>
        <taxon>Rosales</taxon>
        <taxon>Rosaceae</taxon>
        <taxon>Amygdaloideae</taxon>
        <taxon>Amygdaleae</taxon>
        <taxon>Prunus</taxon>
    </lineage>
</organism>
<dbReference type="Proteomes" id="UP000507222">
    <property type="component" value="Unassembled WGS sequence"/>
</dbReference>
<keyword evidence="13" id="KW-0175">Coiled coil</keyword>
<dbReference type="EMBL" id="CAEKDK010000006">
    <property type="protein sequence ID" value="CAB4284139.1"/>
    <property type="molecule type" value="Genomic_DNA"/>
</dbReference>
<protein>
    <recommendedName>
        <fullName evidence="4">protein-serine/threonine phosphatase</fullName>
        <ecNumber evidence="4">3.1.3.16</ecNumber>
    </recommendedName>
</protein>
<name>A0A6J5V598_PRUAR</name>
<keyword evidence="9" id="KW-0464">Manganese</keyword>
<gene>
    <name evidence="15" type="ORF">CURHAP_LOCUS39581</name>
</gene>
<evidence type="ECO:0000256" key="12">
    <source>
        <dbReference type="RuleBase" id="RU003465"/>
    </source>
</evidence>
<dbReference type="Pfam" id="PF00481">
    <property type="entry name" value="PP2C"/>
    <property type="match status" value="1"/>
</dbReference>
<dbReference type="AlphaFoldDB" id="A0A6J5V598"/>
<dbReference type="InterPro" id="IPR036457">
    <property type="entry name" value="PPM-type-like_dom_sf"/>
</dbReference>
<evidence type="ECO:0000256" key="11">
    <source>
        <dbReference type="ARBA" id="ARBA00048336"/>
    </source>
</evidence>
<reference evidence="15 16" key="1">
    <citation type="submission" date="2020-05" db="EMBL/GenBank/DDBJ databases">
        <authorList>
            <person name="Campoy J."/>
            <person name="Schneeberger K."/>
            <person name="Spophaly S."/>
        </authorList>
    </citation>
    <scope>NUCLEOTIDE SEQUENCE [LARGE SCALE GENOMIC DNA]</scope>
    <source>
        <strain evidence="15">PruArmRojPasFocal</strain>
    </source>
</reference>
<evidence type="ECO:0000256" key="3">
    <source>
        <dbReference type="ARBA" id="ARBA00006702"/>
    </source>
</evidence>
<comment type="similarity">
    <text evidence="3 12">Belongs to the PP2C family.</text>
</comment>
<dbReference type="EC" id="3.1.3.16" evidence="4"/>
<dbReference type="SUPFAM" id="SSF81606">
    <property type="entry name" value="PP2C-like"/>
    <property type="match status" value="1"/>
</dbReference>
<evidence type="ECO:0000256" key="4">
    <source>
        <dbReference type="ARBA" id="ARBA00013081"/>
    </source>
</evidence>
<proteinExistence type="inferred from homology"/>
<dbReference type="PROSITE" id="PS01032">
    <property type="entry name" value="PPM_1"/>
    <property type="match status" value="1"/>
</dbReference>
<dbReference type="InterPro" id="IPR000222">
    <property type="entry name" value="PP2C_BS"/>
</dbReference>
<dbReference type="SMART" id="SM00332">
    <property type="entry name" value="PP2Cc"/>
    <property type="match status" value="1"/>
</dbReference>
<comment type="catalytic activity">
    <reaction evidence="10">
        <text>O-phospho-L-seryl-[protein] + H2O = L-seryl-[protein] + phosphate</text>
        <dbReference type="Rhea" id="RHEA:20629"/>
        <dbReference type="Rhea" id="RHEA-COMP:9863"/>
        <dbReference type="Rhea" id="RHEA-COMP:11604"/>
        <dbReference type="ChEBI" id="CHEBI:15377"/>
        <dbReference type="ChEBI" id="CHEBI:29999"/>
        <dbReference type="ChEBI" id="CHEBI:43474"/>
        <dbReference type="ChEBI" id="CHEBI:83421"/>
        <dbReference type="EC" id="3.1.3.16"/>
    </reaction>
</comment>
<dbReference type="InterPro" id="IPR001932">
    <property type="entry name" value="PPM-type_phosphatase-like_dom"/>
</dbReference>
<evidence type="ECO:0000256" key="7">
    <source>
        <dbReference type="ARBA" id="ARBA00022842"/>
    </source>
</evidence>
<evidence type="ECO:0000256" key="2">
    <source>
        <dbReference type="ARBA" id="ARBA00001946"/>
    </source>
</evidence>
<evidence type="ECO:0000313" key="15">
    <source>
        <dbReference type="EMBL" id="CAB4284139.1"/>
    </source>
</evidence>
<keyword evidence="8 12" id="KW-0904">Protein phosphatase</keyword>
<comment type="cofactor">
    <cofactor evidence="2">
        <name>Mg(2+)</name>
        <dbReference type="ChEBI" id="CHEBI:18420"/>
    </cofactor>
</comment>
<dbReference type="GO" id="GO:0046872">
    <property type="term" value="F:metal ion binding"/>
    <property type="evidence" value="ECO:0007669"/>
    <property type="project" value="UniProtKB-KW"/>
</dbReference>
<evidence type="ECO:0000256" key="1">
    <source>
        <dbReference type="ARBA" id="ARBA00001936"/>
    </source>
</evidence>
<sequence length="513" mass="58008">MMLEMCRRPLEKCFGGGDGGDGLLWHMDLKPHSSGDYSIAVVQANSALEDQGQVFTSPYATYIGVYDGHGGPEASRFITNRLFPFLDKFSIEQGGLSEDVIRKAFDATEEEFLDLVKTSWPVRPQIASVGSCCLVGAISNGVLYVANLGDSRAVLGRRASEGQAVVAERLSTDHNVAVEEVRKEVKDLHPDDAHIVVYTRGVWRIKGIIQVSRSIGDVYLKKPEFNRDPLFHHFGIPVPLKRPVMTAEPSILVRKLQPQDMFLIFATDGLWEHLSDEAAVKIVSKNSRVGIAKRLVRAAIEEAARKRELRYEDIKRIEKGVRRHFHDDITVIVIFLDHSQVSPNASLKDPSLFNCTSVPVDIFSMNGDEADVQQAARFYRKGLVVYIVWWQIEGAVDFSASPSARKLCRCGGYIKTWTSWTDLNLGRRFEACEISRRNRGNRHHWEWLDASTCARGKELIPGLLRIMRAMEDDLKLIEEQKKEVEDKLKMVDREKKELEYKVGELGKQKRIGQ</sequence>
<keyword evidence="6 12" id="KW-0378">Hydrolase</keyword>
<dbReference type="GO" id="GO:0004722">
    <property type="term" value="F:protein serine/threonine phosphatase activity"/>
    <property type="evidence" value="ECO:0007669"/>
    <property type="project" value="UniProtKB-EC"/>
</dbReference>